<dbReference type="AlphaFoldDB" id="A0A8J3JG76"/>
<feature type="domain" description="DUF5753" evidence="1">
    <location>
        <begin position="31"/>
        <end position="196"/>
    </location>
</feature>
<dbReference type="Pfam" id="PF19054">
    <property type="entry name" value="DUF5753"/>
    <property type="match status" value="1"/>
</dbReference>
<accession>A0A8J3JG76</accession>
<evidence type="ECO:0000313" key="2">
    <source>
        <dbReference type="EMBL" id="GID14298.1"/>
    </source>
</evidence>
<proteinExistence type="predicted"/>
<organism evidence="2 3">
    <name type="scientific">Actinocatenispora rupis</name>
    <dbReference type="NCBI Taxonomy" id="519421"/>
    <lineage>
        <taxon>Bacteria</taxon>
        <taxon>Bacillati</taxon>
        <taxon>Actinomycetota</taxon>
        <taxon>Actinomycetes</taxon>
        <taxon>Micromonosporales</taxon>
        <taxon>Micromonosporaceae</taxon>
        <taxon>Actinocatenispora</taxon>
    </lineage>
</organism>
<dbReference type="RefSeq" id="WP_203662128.1">
    <property type="nucleotide sequence ID" value="NZ_BAAAZM010000001.1"/>
</dbReference>
<dbReference type="Proteomes" id="UP000612808">
    <property type="component" value="Unassembled WGS sequence"/>
</dbReference>
<reference evidence="2" key="1">
    <citation type="submission" date="2021-01" db="EMBL/GenBank/DDBJ databases">
        <title>Whole genome shotgun sequence of Actinocatenispora rupis NBRC 107355.</title>
        <authorList>
            <person name="Komaki H."/>
            <person name="Tamura T."/>
        </authorList>
    </citation>
    <scope>NUCLEOTIDE SEQUENCE</scope>
    <source>
        <strain evidence="2">NBRC 107355</strain>
    </source>
</reference>
<keyword evidence="3" id="KW-1185">Reference proteome</keyword>
<dbReference type="InterPro" id="IPR043917">
    <property type="entry name" value="DUF5753"/>
</dbReference>
<dbReference type="EMBL" id="BOMB01000030">
    <property type="protein sequence ID" value="GID14298.1"/>
    <property type="molecule type" value="Genomic_DNA"/>
</dbReference>
<name>A0A8J3JG76_9ACTN</name>
<protein>
    <recommendedName>
        <fullName evidence="1">DUF5753 domain-containing protein</fullName>
    </recommendedName>
</protein>
<evidence type="ECO:0000313" key="3">
    <source>
        <dbReference type="Proteomes" id="UP000612808"/>
    </source>
</evidence>
<gene>
    <name evidence="2" type="ORF">Aru02nite_51870</name>
</gene>
<comment type="caution">
    <text evidence="2">The sequence shown here is derived from an EMBL/GenBank/DDBJ whole genome shotgun (WGS) entry which is preliminary data.</text>
</comment>
<evidence type="ECO:0000259" key="1">
    <source>
        <dbReference type="Pfam" id="PF19054"/>
    </source>
</evidence>
<sequence length="230" mass="25736">MTADEIPPYRRWSDKHRSGRVAVQDRYDGLARASRRIRNVEMVFVPGLVQTPEYVRCRMRENVRFNGEDESVVEPATEARLRRQEILADPTRRFEFVVGESVLRTLLCPPAVMLRQLDRLTQLIDLPHVTFGIIPFGVELPVAPQTSFVLFDDLAIVETFVDETQYRGAQAAAYHRRADALLAESVTGDAARVLLTAAADALRPDALRPDVLRLDALDGPDTPDALGTDA</sequence>